<evidence type="ECO:0000313" key="2">
    <source>
        <dbReference type="Proteomes" id="UP000254950"/>
    </source>
</evidence>
<evidence type="ECO:0000313" key="1">
    <source>
        <dbReference type="EMBL" id="SUV45391.1"/>
    </source>
</evidence>
<dbReference type="InterPro" id="IPR042099">
    <property type="entry name" value="ANL_N_sf"/>
</dbReference>
<name>A0A380ZFL0_BARDO</name>
<dbReference type="Proteomes" id="UP000254950">
    <property type="component" value="Unassembled WGS sequence"/>
</dbReference>
<organism evidence="1 2">
    <name type="scientific">Bartonella doshiae</name>
    <dbReference type="NCBI Taxonomy" id="33044"/>
    <lineage>
        <taxon>Bacteria</taxon>
        <taxon>Pseudomonadati</taxon>
        <taxon>Pseudomonadota</taxon>
        <taxon>Alphaproteobacteria</taxon>
        <taxon>Hyphomicrobiales</taxon>
        <taxon>Bartonellaceae</taxon>
        <taxon>Bartonella</taxon>
    </lineage>
</organism>
<dbReference type="InterPro" id="IPR053158">
    <property type="entry name" value="CapK_Type1_Caps_Biosynth"/>
</dbReference>
<dbReference type="PANTHER" id="PTHR36932:SF1">
    <property type="entry name" value="CAPSULAR POLYSACCHARIDE BIOSYNTHESIS PROTEIN"/>
    <property type="match status" value="1"/>
</dbReference>
<dbReference type="Gene3D" id="3.40.50.12780">
    <property type="entry name" value="N-terminal domain of ligase-like"/>
    <property type="match status" value="1"/>
</dbReference>
<dbReference type="PANTHER" id="PTHR36932">
    <property type="entry name" value="CAPSULAR POLYSACCHARIDE BIOSYNTHESIS PROTEIN"/>
    <property type="match status" value="1"/>
</dbReference>
<dbReference type="RefSeq" id="WP_004856813.1">
    <property type="nucleotide sequence ID" value="NZ_CACVBH010000015.1"/>
</dbReference>
<protein>
    <submittedName>
        <fullName evidence="1">Phenylacetate-coenzyme A ligase</fullName>
        <ecNumber evidence="1">6.2.1.30</ecNumber>
    </submittedName>
</protein>
<dbReference type="EC" id="6.2.1.30" evidence="1"/>
<sequence length="471" mass="54268">MRESSKVFDVETQCTTNLEVAPYIRRSKRFLRETVEAQKKLYKKWMKEKSTLRKVLRIPPAIRRQIQFQQLVELVDFVYLTKPFYRELYQNAGYEAGCLRTWSDFECLPIVSKEMMVEAEFDKQCMSTIKPEVLHSARTSGSSGLNLTIYQDSDSVYFRHVRYMRHCELLLGRQMKATDLRYGIYFVAERFTSLLGDYKYVTVSQDAPTKVVETHLRELKPALLLSLPSYLQRLASTGLNLESIGIEAIGTNSERSSLEERVNLSKKLGIPVLDEYSSEEMSLIAYECNCRQYHLVEDSGYFELINVGRDGYGKLVGTSFGNRAMPFVRYDQGDLVRFSSSENCTCGSTFRMIQSFRGREDEHLLDGFNNFVPADVILGLCDETLVDYKSNVLAYQIVQVAQDKAILYIKPIDPSKGLDNRCVKEFITRFSSLFHYVKMQISISVTDKLNTFLSGKRQLIRVEDFLKGKVL</sequence>
<reference evidence="1 2" key="1">
    <citation type="submission" date="2018-06" db="EMBL/GenBank/DDBJ databases">
        <authorList>
            <consortium name="Pathogen Informatics"/>
            <person name="Doyle S."/>
        </authorList>
    </citation>
    <scope>NUCLEOTIDE SEQUENCE [LARGE SCALE GENOMIC DNA]</scope>
    <source>
        <strain evidence="1 2">NCTC12862</strain>
    </source>
</reference>
<dbReference type="AlphaFoldDB" id="A0A380ZFL0"/>
<dbReference type="OrthoDB" id="580775at2"/>
<proteinExistence type="predicted"/>
<dbReference type="GO" id="GO:0047475">
    <property type="term" value="F:phenylacetate-CoA ligase activity"/>
    <property type="evidence" value="ECO:0007669"/>
    <property type="project" value="UniProtKB-EC"/>
</dbReference>
<accession>A0A380ZFL0</accession>
<gene>
    <name evidence="1" type="primary">paaK</name>
    <name evidence="1" type="ORF">NCTC12862_01129</name>
</gene>
<keyword evidence="1" id="KW-0436">Ligase</keyword>
<dbReference type="EMBL" id="UFTF01000001">
    <property type="protein sequence ID" value="SUV45391.1"/>
    <property type="molecule type" value="Genomic_DNA"/>
</dbReference>